<organism evidence="4 5">
    <name type="scientific">Pyxidicoccus fallax</name>
    <dbReference type="NCBI Taxonomy" id="394095"/>
    <lineage>
        <taxon>Bacteria</taxon>
        <taxon>Pseudomonadati</taxon>
        <taxon>Myxococcota</taxon>
        <taxon>Myxococcia</taxon>
        <taxon>Myxococcales</taxon>
        <taxon>Cystobacterineae</taxon>
        <taxon>Myxococcaceae</taxon>
        <taxon>Pyxidicoccus</taxon>
    </lineage>
</organism>
<keyword evidence="5" id="KW-1185">Reference proteome</keyword>
<dbReference type="CDD" id="cd17535">
    <property type="entry name" value="REC_NarL-like"/>
    <property type="match status" value="1"/>
</dbReference>
<dbReference type="PROSITE" id="PS50110">
    <property type="entry name" value="RESPONSE_REGULATORY"/>
    <property type="match status" value="1"/>
</dbReference>
<proteinExistence type="predicted"/>
<keyword evidence="2" id="KW-0597">Phosphoprotein</keyword>
<dbReference type="SUPFAM" id="SSF52172">
    <property type="entry name" value="CheY-like"/>
    <property type="match status" value="1"/>
</dbReference>
<evidence type="ECO:0000313" key="5">
    <source>
        <dbReference type="Proteomes" id="UP000518300"/>
    </source>
</evidence>
<dbReference type="GO" id="GO:0003677">
    <property type="term" value="F:DNA binding"/>
    <property type="evidence" value="ECO:0007669"/>
    <property type="project" value="UniProtKB-KW"/>
</dbReference>
<comment type="caution">
    <text evidence="4">The sequence shown here is derived from an EMBL/GenBank/DDBJ whole genome shotgun (WGS) entry which is preliminary data.</text>
</comment>
<protein>
    <submittedName>
        <fullName evidence="4">Response regulator transcription factor</fullName>
    </submittedName>
</protein>
<dbReference type="SMART" id="SM00448">
    <property type="entry name" value="REC"/>
    <property type="match status" value="1"/>
</dbReference>
<dbReference type="AlphaFoldDB" id="A0A848LH32"/>
<feature type="modified residue" description="4-aspartylphosphate" evidence="2">
    <location>
        <position position="55"/>
    </location>
</feature>
<dbReference type="PANTHER" id="PTHR43214">
    <property type="entry name" value="TWO-COMPONENT RESPONSE REGULATOR"/>
    <property type="match status" value="1"/>
</dbReference>
<evidence type="ECO:0000256" key="1">
    <source>
        <dbReference type="ARBA" id="ARBA00023125"/>
    </source>
</evidence>
<reference evidence="4 5" key="1">
    <citation type="submission" date="2020-04" db="EMBL/GenBank/DDBJ databases">
        <title>Draft genome of Pyxidicoccus fallax type strain.</title>
        <authorList>
            <person name="Whitworth D.E."/>
        </authorList>
    </citation>
    <scope>NUCLEOTIDE SEQUENCE [LARGE SCALE GENOMIC DNA]</scope>
    <source>
        <strain evidence="4 5">DSM 14698</strain>
    </source>
</reference>
<dbReference type="InterPro" id="IPR039420">
    <property type="entry name" value="WalR-like"/>
</dbReference>
<dbReference type="Pfam" id="PF00072">
    <property type="entry name" value="Response_reg"/>
    <property type="match status" value="1"/>
</dbReference>
<dbReference type="Gene3D" id="3.40.50.2300">
    <property type="match status" value="1"/>
</dbReference>
<keyword evidence="1" id="KW-0238">DNA-binding</keyword>
<evidence type="ECO:0000313" key="4">
    <source>
        <dbReference type="EMBL" id="NMO16915.1"/>
    </source>
</evidence>
<dbReference type="InterPro" id="IPR011006">
    <property type="entry name" value="CheY-like_superfamily"/>
</dbReference>
<evidence type="ECO:0000259" key="3">
    <source>
        <dbReference type="PROSITE" id="PS50110"/>
    </source>
</evidence>
<gene>
    <name evidence="4" type="ORF">HG543_18920</name>
</gene>
<dbReference type="RefSeq" id="WP_169346201.1">
    <property type="nucleotide sequence ID" value="NZ_JABBJJ010000082.1"/>
</dbReference>
<name>A0A848LH32_9BACT</name>
<dbReference type="InterPro" id="IPR058245">
    <property type="entry name" value="NreC/VraR/RcsB-like_REC"/>
</dbReference>
<dbReference type="EMBL" id="JABBJJ010000082">
    <property type="protein sequence ID" value="NMO16915.1"/>
    <property type="molecule type" value="Genomic_DNA"/>
</dbReference>
<evidence type="ECO:0000256" key="2">
    <source>
        <dbReference type="PROSITE-ProRule" id="PRU00169"/>
    </source>
</evidence>
<feature type="domain" description="Response regulatory" evidence="3">
    <location>
        <begin position="4"/>
        <end position="120"/>
    </location>
</feature>
<dbReference type="InterPro" id="IPR001789">
    <property type="entry name" value="Sig_transdc_resp-reg_receiver"/>
</dbReference>
<accession>A0A848LH32</accession>
<dbReference type="GO" id="GO:0000160">
    <property type="term" value="P:phosphorelay signal transduction system"/>
    <property type="evidence" value="ECO:0007669"/>
    <property type="project" value="InterPro"/>
</dbReference>
<dbReference type="Proteomes" id="UP000518300">
    <property type="component" value="Unassembled WGS sequence"/>
</dbReference>
<sequence>MRLRVLVADDQDTLRGAIIGLLSSEPDIVVVGEAASGEEALAMVREQGVDVVVMDLRMPDMDGIEATRRLTESGSRARVVGMSAEVYPSVHERFVAAGGTALLSKSMLFEELLPAIRGAHLGAGGADDEGIARMS</sequence>